<evidence type="ECO:0000256" key="3">
    <source>
        <dbReference type="ARBA" id="ARBA00009025"/>
    </source>
</evidence>
<evidence type="ECO:0000256" key="13">
    <source>
        <dbReference type="ARBA" id="ARBA00023075"/>
    </source>
</evidence>
<keyword evidence="15 17" id="KW-0472">Membrane</keyword>
<sequence length="450" mass="51865">MMMKFMFMMLSLMPIMFLHNGFWMVQLFLMMLSFMFMFMINNSGLFMYSSYFMGMDLISYGLILLSIWICSLMVMASESINRLNYNKIFFILNLIMLLFLLYLSFGSLNLFYFYLFFEGSLIPTLFLIIGWGYQPERLQAGIYLLFYTLLASLPMLVGVFYIYMCDNSLMYYYLYNMLNMINSSYLLYFSLLLAFLVKMPMFMVHLWLPKAHVEAPISGSMILAGIMLKLGGYGIMRVMGVLLNMGLKLNLIWMVISLLGGFLISLLCLRQCDLKSLIAYSSVSHMSLVIGGLMTMTYWGFCGSYSLMIAHGLCSSGMFCLANISYERTGSRSLLINKGMMNFMPSMCLWWFLLSSSNMAAPPSLNLLGEISLLNSIISWSWLSMILLSLISFFSAAYTLYLYSYSQHGDMYSGLYSCCNGNLREFLLLMLHWIPLNFLILKSEVCMLWL</sequence>
<evidence type="ECO:0000256" key="12">
    <source>
        <dbReference type="ARBA" id="ARBA00023027"/>
    </source>
</evidence>
<evidence type="ECO:0000256" key="2">
    <source>
        <dbReference type="ARBA" id="ARBA00004225"/>
    </source>
</evidence>
<evidence type="ECO:0000256" key="7">
    <source>
        <dbReference type="ARBA" id="ARBA00022660"/>
    </source>
</evidence>
<dbReference type="EMBL" id="KT425082">
    <property type="protein sequence ID" value="AMW67964.1"/>
    <property type="molecule type" value="Genomic_DNA"/>
</dbReference>
<evidence type="ECO:0000256" key="8">
    <source>
        <dbReference type="ARBA" id="ARBA00022692"/>
    </source>
</evidence>
<gene>
    <name evidence="20" type="primary">ND4</name>
</gene>
<evidence type="ECO:0000256" key="15">
    <source>
        <dbReference type="ARBA" id="ARBA00023136"/>
    </source>
</evidence>
<feature type="transmembrane region" description="Helical" evidence="17">
    <location>
        <begin position="57"/>
        <end position="76"/>
    </location>
</feature>
<evidence type="ECO:0000256" key="11">
    <source>
        <dbReference type="ARBA" id="ARBA00022989"/>
    </source>
</evidence>
<comment type="subcellular location">
    <subcellularLocation>
        <location evidence="2 17">Mitochondrion membrane</location>
        <topology evidence="2 17">Multi-pass membrane protein</topology>
    </subcellularLocation>
</comment>
<protein>
    <recommendedName>
        <fullName evidence="5 17">NADH-ubiquinone oxidoreductase chain 4</fullName>
        <ecNumber evidence="4 17">7.1.1.2</ecNumber>
    </recommendedName>
</protein>
<evidence type="ECO:0000256" key="14">
    <source>
        <dbReference type="ARBA" id="ARBA00023128"/>
    </source>
</evidence>
<feature type="transmembrane region" description="Helical" evidence="17">
    <location>
        <begin position="220"/>
        <end position="239"/>
    </location>
</feature>
<feature type="domain" description="NADH:ubiquinone oxidoreductase chain 4 N-terminal" evidence="19">
    <location>
        <begin position="2"/>
        <end position="103"/>
    </location>
</feature>
<keyword evidence="8 17" id="KW-0812">Transmembrane</keyword>
<keyword evidence="10 17" id="KW-0249">Electron transport</keyword>
<evidence type="ECO:0000259" key="19">
    <source>
        <dbReference type="Pfam" id="PF01059"/>
    </source>
</evidence>
<dbReference type="InterPro" id="IPR000260">
    <property type="entry name" value="NADH4_N"/>
</dbReference>
<reference evidence="20" key="1">
    <citation type="submission" date="2015-08" db="EMBL/GenBank/DDBJ databases">
        <title>Mitochondrial genomes and implications for higher phylogeny of Neuroptera (Insecta: Neuropteroidea).</title>
        <authorList>
            <person name="Wang Y."/>
            <person name="Liu X."/>
            <person name="Winterton S.L."/>
            <person name="Yang D."/>
        </authorList>
    </citation>
    <scope>NUCLEOTIDE SEQUENCE</scope>
</reference>
<dbReference type="InterPro" id="IPR001750">
    <property type="entry name" value="ND/Mrp_TM"/>
</dbReference>
<dbReference type="PRINTS" id="PR01437">
    <property type="entry name" value="NUOXDRDTASE4"/>
</dbReference>
<keyword evidence="12 17" id="KW-0520">NAD</keyword>
<comment type="function">
    <text evidence="17">Core subunit of the mitochondrial membrane respiratory chain NADH dehydrogenase (Complex I) which catalyzes electron transfer from NADH through the respiratory chain, using ubiquinone as an electron acceptor. Essential for the catalytic activity and assembly of complex I.</text>
</comment>
<evidence type="ECO:0000256" key="5">
    <source>
        <dbReference type="ARBA" id="ARBA00021006"/>
    </source>
</evidence>
<comment type="similarity">
    <text evidence="3 17">Belongs to the complex I subunit 4 family.</text>
</comment>
<proteinExistence type="inferred from homology"/>
<feature type="transmembrane region" description="Helical" evidence="17">
    <location>
        <begin position="251"/>
        <end position="270"/>
    </location>
</feature>
<feature type="domain" description="NADH:quinone oxidoreductase/Mrp antiporter transmembrane" evidence="18">
    <location>
        <begin position="107"/>
        <end position="393"/>
    </location>
</feature>
<feature type="transmembrane region" description="Helical" evidence="17">
    <location>
        <begin position="347"/>
        <end position="365"/>
    </location>
</feature>
<name>A0A1S5QYI0_9NEOP</name>
<comment type="catalytic activity">
    <reaction evidence="16 17">
        <text>a ubiquinone + NADH + 5 H(+)(in) = a ubiquinol + NAD(+) + 4 H(+)(out)</text>
        <dbReference type="Rhea" id="RHEA:29091"/>
        <dbReference type="Rhea" id="RHEA-COMP:9565"/>
        <dbReference type="Rhea" id="RHEA-COMP:9566"/>
        <dbReference type="ChEBI" id="CHEBI:15378"/>
        <dbReference type="ChEBI" id="CHEBI:16389"/>
        <dbReference type="ChEBI" id="CHEBI:17976"/>
        <dbReference type="ChEBI" id="CHEBI:57540"/>
        <dbReference type="ChEBI" id="CHEBI:57945"/>
        <dbReference type="EC" id="7.1.1.2"/>
    </reaction>
</comment>
<feature type="transmembrane region" description="Helical" evidence="17">
    <location>
        <begin position="88"/>
        <end position="105"/>
    </location>
</feature>
<dbReference type="Pfam" id="PF01059">
    <property type="entry name" value="Oxidored_q5_N"/>
    <property type="match status" value="1"/>
</dbReference>
<feature type="transmembrane region" description="Helical" evidence="17">
    <location>
        <begin position="277"/>
        <end position="299"/>
    </location>
</feature>
<keyword evidence="14 17" id="KW-0496">Mitochondrion</keyword>
<evidence type="ECO:0000256" key="6">
    <source>
        <dbReference type="ARBA" id="ARBA00022448"/>
    </source>
</evidence>
<dbReference type="GO" id="GO:0015990">
    <property type="term" value="P:electron transport coupled proton transport"/>
    <property type="evidence" value="ECO:0007669"/>
    <property type="project" value="TreeGrafter"/>
</dbReference>
<evidence type="ECO:0000256" key="4">
    <source>
        <dbReference type="ARBA" id="ARBA00012944"/>
    </source>
</evidence>
<accession>A0A1S5QYI0</accession>
<evidence type="ECO:0000259" key="18">
    <source>
        <dbReference type="Pfam" id="PF00361"/>
    </source>
</evidence>
<evidence type="ECO:0000256" key="17">
    <source>
        <dbReference type="RuleBase" id="RU003297"/>
    </source>
</evidence>
<evidence type="ECO:0000256" key="10">
    <source>
        <dbReference type="ARBA" id="ARBA00022982"/>
    </source>
</evidence>
<comment type="function">
    <text evidence="1">Core subunit of the mitochondrial membrane respiratory chain NADH dehydrogenase (Complex I) that is believed to belong to the minimal assembly required for catalysis. Complex I functions in the transfer of electrons from NADH to the respiratory chain. The immediate electron acceptor for the enzyme is believed to be ubiquinone.</text>
</comment>
<keyword evidence="13 17" id="KW-0830">Ubiquinone</keyword>
<dbReference type="PANTHER" id="PTHR43507">
    <property type="entry name" value="NADH-UBIQUINONE OXIDOREDUCTASE CHAIN 4"/>
    <property type="match status" value="1"/>
</dbReference>
<dbReference type="Pfam" id="PF00361">
    <property type="entry name" value="Proton_antipo_M"/>
    <property type="match status" value="1"/>
</dbReference>
<geneLocation type="mitochondrion" evidence="20"/>
<evidence type="ECO:0000256" key="16">
    <source>
        <dbReference type="ARBA" id="ARBA00049551"/>
    </source>
</evidence>
<dbReference type="GO" id="GO:0042773">
    <property type="term" value="P:ATP synthesis coupled electron transport"/>
    <property type="evidence" value="ECO:0007669"/>
    <property type="project" value="InterPro"/>
</dbReference>
<feature type="transmembrane region" description="Helical" evidence="17">
    <location>
        <begin position="305"/>
        <end position="326"/>
    </location>
</feature>
<dbReference type="PANTHER" id="PTHR43507:SF20">
    <property type="entry name" value="NADH-UBIQUINONE OXIDOREDUCTASE CHAIN 4"/>
    <property type="match status" value="1"/>
</dbReference>
<organism evidence="20">
    <name type="scientific">Psychopsis coelivaga</name>
    <dbReference type="NCBI Taxonomy" id="1821760"/>
    <lineage>
        <taxon>Eukaryota</taxon>
        <taxon>Metazoa</taxon>
        <taxon>Ecdysozoa</taxon>
        <taxon>Arthropoda</taxon>
        <taxon>Hexapoda</taxon>
        <taxon>Insecta</taxon>
        <taxon>Pterygota</taxon>
        <taxon>Neoptera</taxon>
        <taxon>Endopterygota</taxon>
        <taxon>Neuroptera</taxon>
        <taxon>Psychopsidae</taxon>
        <taxon>Psychopsis</taxon>
    </lineage>
</organism>
<feature type="transmembrane region" description="Helical" evidence="17">
    <location>
        <begin position="111"/>
        <end position="133"/>
    </location>
</feature>
<feature type="transmembrane region" description="Helical" evidence="17">
    <location>
        <begin position="184"/>
        <end position="208"/>
    </location>
</feature>
<dbReference type="GO" id="GO:0048039">
    <property type="term" value="F:ubiquinone binding"/>
    <property type="evidence" value="ECO:0007669"/>
    <property type="project" value="TreeGrafter"/>
</dbReference>
<evidence type="ECO:0000256" key="9">
    <source>
        <dbReference type="ARBA" id="ARBA00022967"/>
    </source>
</evidence>
<evidence type="ECO:0000313" key="20">
    <source>
        <dbReference type="EMBL" id="AMW67964.1"/>
    </source>
</evidence>
<keyword evidence="7 17" id="KW-0679">Respiratory chain</keyword>
<keyword evidence="11 17" id="KW-1133">Transmembrane helix</keyword>
<dbReference type="GO" id="GO:0003954">
    <property type="term" value="F:NADH dehydrogenase activity"/>
    <property type="evidence" value="ECO:0007669"/>
    <property type="project" value="TreeGrafter"/>
</dbReference>
<feature type="transmembrane region" description="Helical" evidence="17">
    <location>
        <begin position="140"/>
        <end position="164"/>
    </location>
</feature>
<keyword evidence="9" id="KW-1278">Translocase</keyword>
<feature type="transmembrane region" description="Helical" evidence="17">
    <location>
        <begin position="377"/>
        <end position="403"/>
    </location>
</feature>
<dbReference type="EC" id="7.1.1.2" evidence="4 17"/>
<dbReference type="GO" id="GO:0008137">
    <property type="term" value="F:NADH dehydrogenase (ubiquinone) activity"/>
    <property type="evidence" value="ECO:0007669"/>
    <property type="project" value="UniProtKB-UniRule"/>
</dbReference>
<dbReference type="InterPro" id="IPR003918">
    <property type="entry name" value="NADH_UbQ_OxRdtase"/>
</dbReference>
<evidence type="ECO:0000256" key="1">
    <source>
        <dbReference type="ARBA" id="ARBA00003257"/>
    </source>
</evidence>
<dbReference type="AlphaFoldDB" id="A0A1S5QYI0"/>
<keyword evidence="6 17" id="KW-0813">Transport</keyword>
<dbReference type="GO" id="GO:0031966">
    <property type="term" value="C:mitochondrial membrane"/>
    <property type="evidence" value="ECO:0007669"/>
    <property type="project" value="UniProtKB-SubCell"/>
</dbReference>